<proteinExistence type="predicted"/>
<accession>A0AA40I7B6</accession>
<evidence type="ECO:0000256" key="1">
    <source>
        <dbReference type="SAM" id="MobiDB-lite"/>
    </source>
</evidence>
<keyword evidence="3" id="KW-1185">Reference proteome</keyword>
<evidence type="ECO:0000313" key="3">
    <source>
        <dbReference type="Proteomes" id="UP001177744"/>
    </source>
</evidence>
<organism evidence="2 3">
    <name type="scientific">Cnephaeus nilssonii</name>
    <name type="common">Northern bat</name>
    <name type="synonym">Eptesicus nilssonii</name>
    <dbReference type="NCBI Taxonomy" id="3371016"/>
    <lineage>
        <taxon>Eukaryota</taxon>
        <taxon>Metazoa</taxon>
        <taxon>Chordata</taxon>
        <taxon>Craniata</taxon>
        <taxon>Vertebrata</taxon>
        <taxon>Euteleostomi</taxon>
        <taxon>Mammalia</taxon>
        <taxon>Eutheria</taxon>
        <taxon>Laurasiatheria</taxon>
        <taxon>Chiroptera</taxon>
        <taxon>Yangochiroptera</taxon>
        <taxon>Vespertilionidae</taxon>
        <taxon>Cnephaeus</taxon>
    </lineage>
</organism>
<name>A0AA40I7B6_CNENI</name>
<gene>
    <name evidence="2" type="ORF">QTO34_014944</name>
</gene>
<dbReference type="AlphaFoldDB" id="A0AA40I7B6"/>
<reference evidence="2" key="1">
    <citation type="submission" date="2023-06" db="EMBL/GenBank/DDBJ databases">
        <title>Reference genome for the Northern bat (Eptesicus nilssonii), a most northern bat species.</title>
        <authorList>
            <person name="Laine V.N."/>
            <person name="Pulliainen A.T."/>
            <person name="Lilley T.M."/>
        </authorList>
    </citation>
    <scope>NUCLEOTIDE SEQUENCE</scope>
    <source>
        <strain evidence="2">BLF_Eptnil</strain>
        <tissue evidence="2">Kidney</tissue>
    </source>
</reference>
<dbReference type="Proteomes" id="UP001177744">
    <property type="component" value="Unassembled WGS sequence"/>
</dbReference>
<sequence>MRGARLSRDAGWNNFCGNTHEVGPSWSCRPRRAGVASWTGGCRLPREARCPAAVRTVRAAPSAVTRVEHANRLVTCGLCPRARPPCGAGPRPHLVHRRSPGSQGPNKRGARGGGALWLMNGGVDVSGSQFRAHIAVSASDDESEPVAVVAQWPGAASCGQGQRQAPLGNLFTHLRPNRDAAQRSAPRLPGPGSASCPLRPRGRGPPPGCLPWSRARNGPRSPCVRQAAPSPLSPANGSGRGGLGPETHRHTWTLPRGRWPICAAACAAPDTQRHGTAMANSSNASAPSYG</sequence>
<protein>
    <submittedName>
        <fullName evidence="2">Uncharacterized protein</fullName>
    </submittedName>
</protein>
<dbReference type="EMBL" id="JAULJE010000004">
    <property type="protein sequence ID" value="KAK1344377.1"/>
    <property type="molecule type" value="Genomic_DNA"/>
</dbReference>
<feature type="region of interest" description="Disordered" evidence="1">
    <location>
        <begin position="179"/>
        <end position="252"/>
    </location>
</feature>
<evidence type="ECO:0000313" key="2">
    <source>
        <dbReference type="EMBL" id="KAK1344377.1"/>
    </source>
</evidence>
<comment type="caution">
    <text evidence="2">The sequence shown here is derived from an EMBL/GenBank/DDBJ whole genome shotgun (WGS) entry which is preliminary data.</text>
</comment>
<feature type="region of interest" description="Disordered" evidence="1">
    <location>
        <begin position="90"/>
        <end position="115"/>
    </location>
</feature>